<keyword evidence="2" id="KW-0732">Signal</keyword>
<dbReference type="PANTHER" id="PTHR34961:SF11">
    <property type="entry name" value="OS04G0554900 PROTEIN"/>
    <property type="match status" value="1"/>
</dbReference>
<name>A0A1E5WH70_9POAL</name>
<dbReference type="PANTHER" id="PTHR34961">
    <property type="entry name" value="TRANSMEMBRANE PROTEIN"/>
    <property type="match status" value="1"/>
</dbReference>
<proteinExistence type="predicted"/>
<dbReference type="AlphaFoldDB" id="A0A1E5WH70"/>
<reference evidence="3 4" key="1">
    <citation type="submission" date="2016-09" db="EMBL/GenBank/DDBJ databases">
        <title>The draft genome of Dichanthelium oligosanthes: A C3 panicoid grass species.</title>
        <authorList>
            <person name="Studer A.J."/>
            <person name="Schnable J.C."/>
            <person name="Brutnell T.P."/>
        </authorList>
    </citation>
    <scope>NUCLEOTIDE SEQUENCE [LARGE SCALE GENOMIC DNA]</scope>
    <source>
        <strain evidence="4">cv. Kellogg 1175</strain>
        <tissue evidence="3">Leaf</tissue>
    </source>
</reference>
<evidence type="ECO:0000256" key="1">
    <source>
        <dbReference type="SAM" id="MobiDB-lite"/>
    </source>
</evidence>
<gene>
    <name evidence="3" type="ORF">BAE44_0002491</name>
</gene>
<feature type="region of interest" description="Disordered" evidence="1">
    <location>
        <begin position="46"/>
        <end position="79"/>
    </location>
</feature>
<feature type="compositionally biased region" description="Polar residues" evidence="1">
    <location>
        <begin position="61"/>
        <end position="79"/>
    </location>
</feature>
<dbReference type="InterPro" id="IPR053313">
    <property type="entry name" value="RGF"/>
</dbReference>
<feature type="chain" id="PRO_5009189297" evidence="2">
    <location>
        <begin position="39"/>
        <end position="150"/>
    </location>
</feature>
<sequence length="150" mass="15831">MPSVSSPLAPKGQLMTKHTTAVLLILLSIVLFASSCEARCLRVHGKGRSSSKSHLPDKDVATTSLKADGWRTSQTEARSTVHTAIDDHMTQAADAKATEAVAMASSTAAGTVGATATPVIVRVSKRLSQREDTGFHLDYAGPRTHTPSHN</sequence>
<protein>
    <submittedName>
        <fullName evidence="3">Uncharacterized protein</fullName>
    </submittedName>
</protein>
<feature type="signal peptide" evidence="2">
    <location>
        <begin position="1"/>
        <end position="38"/>
    </location>
</feature>
<accession>A0A1E5WH70</accession>
<dbReference type="OrthoDB" id="689613at2759"/>
<evidence type="ECO:0000256" key="2">
    <source>
        <dbReference type="SAM" id="SignalP"/>
    </source>
</evidence>
<dbReference type="Proteomes" id="UP000095767">
    <property type="component" value="Unassembled WGS sequence"/>
</dbReference>
<dbReference type="EMBL" id="LWDX02009026">
    <property type="protein sequence ID" value="OEL36490.1"/>
    <property type="molecule type" value="Genomic_DNA"/>
</dbReference>
<evidence type="ECO:0000313" key="3">
    <source>
        <dbReference type="EMBL" id="OEL36490.1"/>
    </source>
</evidence>
<keyword evidence="4" id="KW-1185">Reference proteome</keyword>
<organism evidence="3 4">
    <name type="scientific">Dichanthelium oligosanthes</name>
    <dbReference type="NCBI Taxonomy" id="888268"/>
    <lineage>
        <taxon>Eukaryota</taxon>
        <taxon>Viridiplantae</taxon>
        <taxon>Streptophyta</taxon>
        <taxon>Embryophyta</taxon>
        <taxon>Tracheophyta</taxon>
        <taxon>Spermatophyta</taxon>
        <taxon>Magnoliopsida</taxon>
        <taxon>Liliopsida</taxon>
        <taxon>Poales</taxon>
        <taxon>Poaceae</taxon>
        <taxon>PACMAD clade</taxon>
        <taxon>Panicoideae</taxon>
        <taxon>Panicodae</taxon>
        <taxon>Paniceae</taxon>
        <taxon>Dichantheliinae</taxon>
        <taxon>Dichanthelium</taxon>
    </lineage>
</organism>
<evidence type="ECO:0000313" key="4">
    <source>
        <dbReference type="Proteomes" id="UP000095767"/>
    </source>
</evidence>
<comment type="caution">
    <text evidence="3">The sequence shown here is derived from an EMBL/GenBank/DDBJ whole genome shotgun (WGS) entry which is preliminary data.</text>
</comment>